<dbReference type="KEGG" id="paqt:E8L99_16605"/>
<dbReference type="AlphaFoldDB" id="A0A4D7QMR5"/>
<evidence type="ECO:0000313" key="1">
    <source>
        <dbReference type="EMBL" id="QCK87263.1"/>
    </source>
</evidence>
<organism evidence="1 2">
    <name type="scientific">Phreatobacter aquaticus</name>
    <dbReference type="NCBI Taxonomy" id="2570229"/>
    <lineage>
        <taxon>Bacteria</taxon>
        <taxon>Pseudomonadati</taxon>
        <taxon>Pseudomonadota</taxon>
        <taxon>Alphaproteobacteria</taxon>
        <taxon>Hyphomicrobiales</taxon>
        <taxon>Phreatobacteraceae</taxon>
        <taxon>Phreatobacter</taxon>
    </lineage>
</organism>
<protein>
    <submittedName>
        <fullName evidence="1">Uncharacterized protein</fullName>
    </submittedName>
</protein>
<accession>A0A4D7QMR5</accession>
<proteinExistence type="predicted"/>
<reference evidence="1 2" key="1">
    <citation type="submission" date="2019-04" db="EMBL/GenBank/DDBJ databases">
        <title>Phreatobacter aquaticus sp. nov.</title>
        <authorList>
            <person name="Choi A."/>
            <person name="Baek K."/>
        </authorList>
    </citation>
    <scope>NUCLEOTIDE SEQUENCE [LARGE SCALE GENOMIC DNA]</scope>
    <source>
        <strain evidence="1 2">NMCR1094</strain>
    </source>
</reference>
<evidence type="ECO:0000313" key="2">
    <source>
        <dbReference type="Proteomes" id="UP000298588"/>
    </source>
</evidence>
<gene>
    <name evidence="1" type="ORF">E8L99_16605</name>
</gene>
<sequence length="60" mass="6828">MTIEVWGFSFEELSAEAKSRARAWFIEHSAPEEGDPVILVTDHMISAAGFLWSEDGRFLR</sequence>
<keyword evidence="2" id="KW-1185">Reference proteome</keyword>
<dbReference type="RefSeq" id="WP_137100592.1">
    <property type="nucleotide sequence ID" value="NZ_CP039865.1"/>
</dbReference>
<name>A0A4D7QMR5_9HYPH</name>
<dbReference type="Proteomes" id="UP000298588">
    <property type="component" value="Chromosome"/>
</dbReference>
<dbReference type="EMBL" id="CP039865">
    <property type="protein sequence ID" value="QCK87263.1"/>
    <property type="molecule type" value="Genomic_DNA"/>
</dbReference>